<feature type="signal peptide" evidence="1">
    <location>
        <begin position="1"/>
        <end position="33"/>
    </location>
</feature>
<keyword evidence="3" id="KW-1185">Reference proteome</keyword>
<gene>
    <name evidence="2" type="ORF">GCM10009801_00570</name>
</gene>
<proteinExistence type="predicted"/>
<evidence type="ECO:0000313" key="2">
    <source>
        <dbReference type="EMBL" id="GAA2059680.1"/>
    </source>
</evidence>
<reference evidence="2 3" key="1">
    <citation type="journal article" date="2019" name="Int. J. Syst. Evol. Microbiol.">
        <title>The Global Catalogue of Microorganisms (GCM) 10K type strain sequencing project: providing services to taxonomists for standard genome sequencing and annotation.</title>
        <authorList>
            <consortium name="The Broad Institute Genomics Platform"/>
            <consortium name="The Broad Institute Genome Sequencing Center for Infectious Disease"/>
            <person name="Wu L."/>
            <person name="Ma J."/>
        </authorList>
    </citation>
    <scope>NUCLEOTIDE SEQUENCE [LARGE SCALE GENOMIC DNA]</scope>
    <source>
        <strain evidence="2 3">JCM 15478</strain>
    </source>
</reference>
<feature type="chain" id="PRO_5047121613" description="Secreted protein" evidence="1">
    <location>
        <begin position="34"/>
        <end position="161"/>
    </location>
</feature>
<dbReference type="Proteomes" id="UP001500016">
    <property type="component" value="Unassembled WGS sequence"/>
</dbReference>
<accession>A0ABN2VD54</accession>
<sequence length="161" mass="16139">MPRLTPLKTPLKATGVLVGALTVAALTAGPASAAQGKVDGTIAAGDRSCSWTDGVTSDTAPNPLTVDRSSINGKLSCSGLSATLNNDPAVTFDDAAGTAKADVLDVSVTVIGVTCRYKAEALTAQRDGDTRNYSATAEASLAEGGALCPASQTVTATLKFH</sequence>
<keyword evidence="1" id="KW-0732">Signal</keyword>
<evidence type="ECO:0000256" key="1">
    <source>
        <dbReference type="SAM" id="SignalP"/>
    </source>
</evidence>
<comment type="caution">
    <text evidence="2">The sequence shown here is derived from an EMBL/GenBank/DDBJ whole genome shotgun (WGS) entry which is preliminary data.</text>
</comment>
<evidence type="ECO:0000313" key="3">
    <source>
        <dbReference type="Proteomes" id="UP001500016"/>
    </source>
</evidence>
<evidence type="ECO:0008006" key="4">
    <source>
        <dbReference type="Google" id="ProtNLM"/>
    </source>
</evidence>
<protein>
    <recommendedName>
        <fullName evidence="4">Secreted protein</fullName>
    </recommendedName>
</protein>
<dbReference type="EMBL" id="BAAAPE010000001">
    <property type="protein sequence ID" value="GAA2059680.1"/>
    <property type="molecule type" value="Genomic_DNA"/>
</dbReference>
<name>A0ABN2VD54_9ACTN</name>
<dbReference type="RefSeq" id="WP_344522660.1">
    <property type="nucleotide sequence ID" value="NZ_BAAAPE010000001.1"/>
</dbReference>
<organism evidence="2 3">
    <name type="scientific">Streptomyces albiaxialis</name>
    <dbReference type="NCBI Taxonomy" id="329523"/>
    <lineage>
        <taxon>Bacteria</taxon>
        <taxon>Bacillati</taxon>
        <taxon>Actinomycetota</taxon>
        <taxon>Actinomycetes</taxon>
        <taxon>Kitasatosporales</taxon>
        <taxon>Streptomycetaceae</taxon>
        <taxon>Streptomyces</taxon>
    </lineage>
</organism>